<protein>
    <submittedName>
        <fullName evidence="2">Glyoxalase superfamily protein PhnB</fullName>
    </submittedName>
</protein>
<keyword evidence="3" id="KW-1185">Reference proteome</keyword>
<dbReference type="InterPro" id="IPR004360">
    <property type="entry name" value="Glyas_Fos-R_dOase_dom"/>
</dbReference>
<dbReference type="RefSeq" id="WP_307120768.1">
    <property type="nucleotide sequence ID" value="NZ_JAUSTM010000001.1"/>
</dbReference>
<feature type="domain" description="VOC" evidence="1">
    <location>
        <begin position="2"/>
        <end position="114"/>
    </location>
</feature>
<dbReference type="Pfam" id="PF00903">
    <property type="entry name" value="Glyoxalase"/>
    <property type="match status" value="1"/>
</dbReference>
<accession>A0ABT9YNG0</accession>
<comment type="caution">
    <text evidence="2">The sequence shown here is derived from an EMBL/GenBank/DDBJ whole genome shotgun (WGS) entry which is preliminary data.</text>
</comment>
<dbReference type="EMBL" id="JAUSTM010000001">
    <property type="protein sequence ID" value="MDQ0221528.1"/>
    <property type="molecule type" value="Genomic_DNA"/>
</dbReference>
<gene>
    <name evidence="2" type="ORF">J2S23_000059</name>
</gene>
<dbReference type="PROSITE" id="PS51819">
    <property type="entry name" value="VOC"/>
    <property type="match status" value="1"/>
</dbReference>
<organism evidence="2 3">
    <name type="scientific">Streptococcus moroccensis</name>
    <dbReference type="NCBI Taxonomy" id="1451356"/>
    <lineage>
        <taxon>Bacteria</taxon>
        <taxon>Bacillati</taxon>
        <taxon>Bacillota</taxon>
        <taxon>Bacilli</taxon>
        <taxon>Lactobacillales</taxon>
        <taxon>Streptococcaceae</taxon>
        <taxon>Streptococcus</taxon>
    </lineage>
</organism>
<evidence type="ECO:0000313" key="3">
    <source>
        <dbReference type="Proteomes" id="UP001223079"/>
    </source>
</evidence>
<evidence type="ECO:0000259" key="1">
    <source>
        <dbReference type="PROSITE" id="PS51819"/>
    </source>
</evidence>
<dbReference type="InterPro" id="IPR037523">
    <property type="entry name" value="VOC_core"/>
</dbReference>
<proteinExistence type="predicted"/>
<dbReference type="InterPro" id="IPR029068">
    <property type="entry name" value="Glyas_Bleomycin-R_OHBP_Dase"/>
</dbReference>
<name>A0ABT9YNG0_9STRE</name>
<reference evidence="2 3" key="1">
    <citation type="submission" date="2023-07" db="EMBL/GenBank/DDBJ databases">
        <title>Genomic Encyclopedia of Type Strains, Phase IV (KMG-IV): sequencing the most valuable type-strain genomes for metagenomic binning, comparative biology and taxonomic classification.</title>
        <authorList>
            <person name="Goeker M."/>
        </authorList>
    </citation>
    <scope>NUCLEOTIDE SEQUENCE [LARGE SCALE GENOMIC DNA]</scope>
    <source>
        <strain evidence="2 3">DSM 105143</strain>
    </source>
</reference>
<dbReference type="Proteomes" id="UP001223079">
    <property type="component" value="Unassembled WGS sequence"/>
</dbReference>
<dbReference type="SUPFAM" id="SSF54593">
    <property type="entry name" value="Glyoxalase/Bleomycin resistance protein/Dihydroxybiphenyl dioxygenase"/>
    <property type="match status" value="1"/>
</dbReference>
<evidence type="ECO:0000313" key="2">
    <source>
        <dbReference type="EMBL" id="MDQ0221528.1"/>
    </source>
</evidence>
<dbReference type="Gene3D" id="3.10.180.10">
    <property type="entry name" value="2,3-Dihydroxybiphenyl 1,2-Dioxygenase, domain 1"/>
    <property type="match status" value="1"/>
</dbReference>
<sequence>MDLNQLDIIVKQVPQTSEALERLLGMSADYKDDHFAQFTVGSHCLMVSDKAIVPLEHFQSGVILHVQIEDVDGKYQALQAAGETILNLPTATDWGTYSLIVQAPEGIVLDFYQFKEA</sequence>